<dbReference type="Gene3D" id="1.50.40.10">
    <property type="entry name" value="Mitochondrial carrier domain"/>
    <property type="match status" value="1"/>
</dbReference>
<dbReference type="GO" id="GO:0005509">
    <property type="term" value="F:calcium ion binding"/>
    <property type="evidence" value="ECO:0007669"/>
    <property type="project" value="InterPro"/>
</dbReference>
<dbReference type="GO" id="GO:0055085">
    <property type="term" value="P:transmembrane transport"/>
    <property type="evidence" value="ECO:0007669"/>
    <property type="project" value="InterPro"/>
</dbReference>
<keyword evidence="10" id="KW-0106">Calcium</keyword>
<name>A0A7D8YVH4_9HELO</name>
<keyword evidence="8" id="KW-0677">Repeat</keyword>
<keyword evidence="5" id="KW-0813">Transport</keyword>
<comment type="similarity">
    <text evidence="3">Belongs to the mitochondrial carrier (TC 2.A.29) family.</text>
</comment>
<dbReference type="SUPFAM" id="SSF47473">
    <property type="entry name" value="EF-hand"/>
    <property type="match status" value="1"/>
</dbReference>
<feature type="region of interest" description="Disordered" evidence="15">
    <location>
        <begin position="267"/>
        <end position="288"/>
    </location>
</feature>
<evidence type="ECO:0000256" key="3">
    <source>
        <dbReference type="ARBA" id="ARBA00006375"/>
    </source>
</evidence>
<evidence type="ECO:0000313" key="17">
    <source>
        <dbReference type="EMBL" id="TVY59071.1"/>
    </source>
</evidence>
<dbReference type="PRINTS" id="PR00926">
    <property type="entry name" value="MITOCARRIER"/>
</dbReference>
<dbReference type="SUPFAM" id="SSF103506">
    <property type="entry name" value="Mitochondrial carrier"/>
    <property type="match status" value="1"/>
</dbReference>
<dbReference type="PANTHER" id="PTHR24089">
    <property type="entry name" value="SOLUTE CARRIER FAMILY 25"/>
    <property type="match status" value="1"/>
</dbReference>
<keyword evidence="6 14" id="KW-0812">Transmembrane</keyword>
<evidence type="ECO:0000256" key="7">
    <source>
        <dbReference type="ARBA" id="ARBA00022723"/>
    </source>
</evidence>
<evidence type="ECO:0000256" key="13">
    <source>
        <dbReference type="ARBA" id="ARBA00023136"/>
    </source>
</evidence>
<dbReference type="FunFam" id="1.50.40.10:FF:000016">
    <property type="entry name" value="Solute carrier family 25 member 23"/>
    <property type="match status" value="1"/>
</dbReference>
<evidence type="ECO:0000256" key="12">
    <source>
        <dbReference type="ARBA" id="ARBA00023128"/>
    </source>
</evidence>
<dbReference type="Pfam" id="PF00153">
    <property type="entry name" value="Mito_carr"/>
    <property type="match status" value="3"/>
</dbReference>
<dbReference type="Gene3D" id="1.10.238.10">
    <property type="entry name" value="EF-hand"/>
    <property type="match status" value="1"/>
</dbReference>
<evidence type="ECO:0000256" key="10">
    <source>
        <dbReference type="ARBA" id="ARBA00022837"/>
    </source>
</evidence>
<feature type="repeat" description="Solcar" evidence="14">
    <location>
        <begin position="423"/>
        <end position="512"/>
    </location>
</feature>
<keyword evidence="12" id="KW-0496">Mitochondrion</keyword>
<dbReference type="InterPro" id="IPR023395">
    <property type="entry name" value="MCP_dom_sf"/>
</dbReference>
<evidence type="ECO:0000256" key="14">
    <source>
        <dbReference type="PROSITE-ProRule" id="PRU00282"/>
    </source>
</evidence>
<dbReference type="PROSITE" id="PS50920">
    <property type="entry name" value="SOLCAR"/>
    <property type="match status" value="3"/>
</dbReference>
<evidence type="ECO:0000256" key="15">
    <source>
        <dbReference type="SAM" id="MobiDB-lite"/>
    </source>
</evidence>
<feature type="domain" description="EF-hand" evidence="16">
    <location>
        <begin position="47"/>
        <end position="76"/>
    </location>
</feature>
<comment type="subcellular location">
    <subcellularLocation>
        <location evidence="2">Mitochondrion inner membrane</location>
        <topology evidence="2">Multi-pass membrane protein</topology>
    </subcellularLocation>
</comment>
<evidence type="ECO:0000256" key="4">
    <source>
        <dbReference type="ARBA" id="ARBA00021935"/>
    </source>
</evidence>
<evidence type="ECO:0000256" key="1">
    <source>
        <dbReference type="ARBA" id="ARBA00002238"/>
    </source>
</evidence>
<dbReference type="AlphaFoldDB" id="A0A7D8YVH4"/>
<dbReference type="Proteomes" id="UP000481288">
    <property type="component" value="Unassembled WGS sequence"/>
</dbReference>
<dbReference type="InterPro" id="IPR011992">
    <property type="entry name" value="EF-hand-dom_pair"/>
</dbReference>
<dbReference type="OrthoDB" id="270584at2759"/>
<feature type="repeat" description="Solcar" evidence="14">
    <location>
        <begin position="529"/>
        <end position="618"/>
    </location>
</feature>
<feature type="domain" description="EF-hand" evidence="16">
    <location>
        <begin position="78"/>
        <end position="113"/>
    </location>
</feature>
<evidence type="ECO:0000256" key="9">
    <source>
        <dbReference type="ARBA" id="ARBA00022792"/>
    </source>
</evidence>
<feature type="compositionally biased region" description="Polar residues" evidence="15">
    <location>
        <begin position="271"/>
        <end position="288"/>
    </location>
</feature>
<dbReference type="CDD" id="cd00051">
    <property type="entry name" value="EFh"/>
    <property type="match status" value="1"/>
</dbReference>
<proteinExistence type="inferred from homology"/>
<evidence type="ECO:0000256" key="8">
    <source>
        <dbReference type="ARBA" id="ARBA00022737"/>
    </source>
</evidence>
<evidence type="ECO:0000256" key="6">
    <source>
        <dbReference type="ARBA" id="ARBA00022692"/>
    </source>
</evidence>
<evidence type="ECO:0000259" key="16">
    <source>
        <dbReference type="PROSITE" id="PS50222"/>
    </source>
</evidence>
<dbReference type="InterPro" id="IPR018108">
    <property type="entry name" value="MCP_transmembrane"/>
</dbReference>
<dbReference type="InterPro" id="IPR018247">
    <property type="entry name" value="EF_Hand_1_Ca_BS"/>
</dbReference>
<gene>
    <name evidence="17" type="primary">SAL1</name>
    <name evidence="17" type="ORF">LCER1_G000369</name>
</gene>
<keyword evidence="7" id="KW-0479">Metal-binding</keyword>
<keyword evidence="13 14" id="KW-0472">Membrane</keyword>
<evidence type="ECO:0000256" key="11">
    <source>
        <dbReference type="ARBA" id="ARBA00022989"/>
    </source>
</evidence>
<dbReference type="PROSITE" id="PS50222">
    <property type="entry name" value="EF_HAND_2"/>
    <property type="match status" value="3"/>
</dbReference>
<dbReference type="InterPro" id="IPR002048">
    <property type="entry name" value="EF_hand_dom"/>
</dbReference>
<comment type="function">
    <text evidence="1">Mitochondrial transporter that mediates uptake of thiamine pyrophosphate (ThPP) into mitochondria.</text>
</comment>
<sequence length="623" mass="68127">MEIPESQNSRDARIQQLWQKLDPQKKGELDLNGLRKGLSRIDHPLKNADDMLKDILKAMDKNGDEVIQYEEFRTFVVNTEKELLSLFKSIDKDHNGKIDKDELKAAFKKAGLAVPNSKLNRFFSEVDQNNDGYISFSEWRHFLLFLPTHTETPELKAVLSYYSSTITLNSEGDSNVSEETLEGLGRTRFSFIISAIFGSLFEISATPSSKRSRPYPSTEDLGMEAKEQPAIATGQDTATGASIAGTMLDSNRARLVEATLESGLEALPKPNRTTSTNPAIKQQELSQPDQVLIARNKKSFLQEITPDPGYFLAGGIAGAISRTCTAPLDRLKVYLIANISTPAKDTVDAVKKGDASTAAKQIGRPLVDATKELWKAGGMRSLFAGNGLNVVKVMPESAIKFGSYEAAKRALSQLEGHGDPKKINPYSQFAAGGVGGMVSQLFVYPIDTLKFRMQCETVKGGLHGNALIIETAKKMYKQGGIRSAYRGLTMGLVGMFPYSAIDLGTFEFLKSSIAARKLRMGYSQKDSAPGSFATGCIGALSGSFGASIVYPINLLRTRLQAQGTVLHPSTYDGIWDVAQKTVKNEGVRGLFKGITPNLLKVVPAVSITYVVYEKSKQFLKLEE</sequence>
<evidence type="ECO:0000256" key="2">
    <source>
        <dbReference type="ARBA" id="ARBA00004448"/>
    </source>
</evidence>
<feature type="repeat" description="Solcar" evidence="14">
    <location>
        <begin position="305"/>
        <end position="410"/>
    </location>
</feature>
<dbReference type="Pfam" id="PF13499">
    <property type="entry name" value="EF-hand_7"/>
    <property type="match status" value="2"/>
</dbReference>
<comment type="caution">
    <text evidence="17">The sequence shown here is derived from an EMBL/GenBank/DDBJ whole genome shotgun (WGS) entry which is preliminary data.</text>
</comment>
<evidence type="ECO:0000313" key="18">
    <source>
        <dbReference type="Proteomes" id="UP000481288"/>
    </source>
</evidence>
<reference evidence="17 18" key="1">
    <citation type="submission" date="2018-05" db="EMBL/GenBank/DDBJ databases">
        <title>Whole genome sequencing for identification of molecular markers to develop diagnostic detection tools for the regulated plant pathogen Lachnellula willkommii.</title>
        <authorList>
            <person name="Giroux E."/>
            <person name="Bilodeau G."/>
        </authorList>
    </citation>
    <scope>NUCLEOTIDE SEQUENCE [LARGE SCALE GENOMIC DNA]</scope>
    <source>
        <strain evidence="17 18">CBS 625.97</strain>
    </source>
</reference>
<dbReference type="PROSITE" id="PS00018">
    <property type="entry name" value="EF_HAND_1"/>
    <property type="match status" value="2"/>
</dbReference>
<dbReference type="GO" id="GO:0005743">
    <property type="term" value="C:mitochondrial inner membrane"/>
    <property type="evidence" value="ECO:0007669"/>
    <property type="project" value="UniProtKB-SubCell"/>
</dbReference>
<accession>A0A7D8YVH4</accession>
<dbReference type="EMBL" id="QGMG01000015">
    <property type="protein sequence ID" value="TVY59071.1"/>
    <property type="molecule type" value="Genomic_DNA"/>
</dbReference>
<keyword evidence="18" id="KW-1185">Reference proteome</keyword>
<evidence type="ECO:0000256" key="5">
    <source>
        <dbReference type="ARBA" id="ARBA00022448"/>
    </source>
</evidence>
<feature type="domain" description="EF-hand" evidence="16">
    <location>
        <begin position="114"/>
        <end position="149"/>
    </location>
</feature>
<dbReference type="InterPro" id="IPR002067">
    <property type="entry name" value="MCP"/>
</dbReference>
<keyword evidence="11" id="KW-1133">Transmembrane helix</keyword>
<organism evidence="17 18">
    <name type="scientific">Lachnellula cervina</name>
    <dbReference type="NCBI Taxonomy" id="1316786"/>
    <lineage>
        <taxon>Eukaryota</taxon>
        <taxon>Fungi</taxon>
        <taxon>Dikarya</taxon>
        <taxon>Ascomycota</taxon>
        <taxon>Pezizomycotina</taxon>
        <taxon>Leotiomycetes</taxon>
        <taxon>Helotiales</taxon>
        <taxon>Lachnaceae</taxon>
        <taxon>Lachnellula</taxon>
    </lineage>
</organism>
<protein>
    <recommendedName>
        <fullName evidence="4">Mitochondrial thiamine pyrophosphate carrier 1</fullName>
    </recommendedName>
</protein>
<dbReference type="SMART" id="SM00054">
    <property type="entry name" value="EFh"/>
    <property type="match status" value="4"/>
</dbReference>
<keyword evidence="9" id="KW-0999">Mitochondrion inner membrane</keyword>